<dbReference type="InterPro" id="IPR013762">
    <property type="entry name" value="Integrase-like_cat_sf"/>
</dbReference>
<evidence type="ECO:0000256" key="1">
    <source>
        <dbReference type="ARBA" id="ARBA00023172"/>
    </source>
</evidence>
<evidence type="ECO:0000313" key="2">
    <source>
        <dbReference type="EMBL" id="TXE24293.1"/>
    </source>
</evidence>
<sequence length="573" mass="65205">MRKHKNYMLNAVPWRAPVLRLPAHSGFVVRNGEVLYDLSRWLSSDKLSDRKKLVLEICAALNRMCRFASPVSIQSIIRGSIPVWFEFLDHRIAQGNPPVCSLSDITCEVLEDFAAWLLHRPTKRTASGKYSYSGARTTYTQIKSVWLECIASGGLSQACIPDNPFPDSNRAMRSPKPYTKSEMRRLLGALGADLRNIRNSRFDGEQSDRLIVYLLLIAARTGRNPSPIFEMSRDALQPHPIKPETHALLTTYKKRGNNIAVQSVKFESRKIEDSLTVTADIATLIGEVRELTEPLVKDAPKNIREYLWLFMSGRVWSRNDIIRINAANVHEIIQRFVTRHALLSDDVDQESGNAKPLQLTIMRLRKTFASKMWELTGGDLVRTAAALGNHPQVTDAHYLAVTPEMSRHHHFVGICLELELRGKNDDPAMIEALAAKMSMSVENIRAILQGKYNTGVGRCSSPMFGKFAPQTGISVCTAFLNCFRCPNQVVMETDLHRLFSFYWLLIRERNILQRSRWHKMYGWVIREIDQVISPRFSSALVIKARDKARTEPHPMWRDRTMLASTSIMDESET</sequence>
<name>A0A5C7BJX1_SERMA</name>
<dbReference type="EMBL" id="VOUQ01000035">
    <property type="protein sequence ID" value="TXE24293.1"/>
    <property type="molecule type" value="Genomic_DNA"/>
</dbReference>
<keyword evidence="1" id="KW-0233">DNA recombination</keyword>
<dbReference type="GO" id="GO:0003677">
    <property type="term" value="F:DNA binding"/>
    <property type="evidence" value="ECO:0007669"/>
    <property type="project" value="InterPro"/>
</dbReference>
<dbReference type="AlphaFoldDB" id="A0A5C7BJX1"/>
<evidence type="ECO:0000313" key="3">
    <source>
        <dbReference type="Proteomes" id="UP000321126"/>
    </source>
</evidence>
<dbReference type="RefSeq" id="WP_147882808.1">
    <property type="nucleotide sequence ID" value="NZ_VOUQ01000035.1"/>
</dbReference>
<organism evidence="2 3">
    <name type="scientific">Serratia marcescens</name>
    <dbReference type="NCBI Taxonomy" id="615"/>
    <lineage>
        <taxon>Bacteria</taxon>
        <taxon>Pseudomonadati</taxon>
        <taxon>Pseudomonadota</taxon>
        <taxon>Gammaproteobacteria</taxon>
        <taxon>Enterobacterales</taxon>
        <taxon>Yersiniaceae</taxon>
        <taxon>Serratia</taxon>
    </lineage>
</organism>
<comment type="caution">
    <text evidence="2">The sequence shown here is derived from an EMBL/GenBank/DDBJ whole genome shotgun (WGS) entry which is preliminary data.</text>
</comment>
<dbReference type="InterPro" id="IPR011010">
    <property type="entry name" value="DNA_brk_join_enz"/>
</dbReference>
<dbReference type="SUPFAM" id="SSF56349">
    <property type="entry name" value="DNA breaking-rejoining enzymes"/>
    <property type="match status" value="1"/>
</dbReference>
<accession>A0A5C7BJX1</accession>
<reference evidence="2 3" key="1">
    <citation type="submission" date="2019-07" db="EMBL/GenBank/DDBJ databases">
        <title>Serratia strains were isolated from fresh produce.</title>
        <authorList>
            <person name="Cho G.-S."/>
            <person name="Stein M."/>
            <person name="Lee W."/>
            <person name="Suh S.H."/>
            <person name="Franz C.M.A.P."/>
        </authorList>
    </citation>
    <scope>NUCLEOTIDE SEQUENCE [LARGE SCALE GENOMIC DNA]</scope>
    <source>
        <strain evidence="2 3">S16</strain>
    </source>
</reference>
<gene>
    <name evidence="2" type="ORF">FOT62_24860</name>
</gene>
<dbReference type="GO" id="GO:0006310">
    <property type="term" value="P:DNA recombination"/>
    <property type="evidence" value="ECO:0007669"/>
    <property type="project" value="UniProtKB-KW"/>
</dbReference>
<proteinExistence type="predicted"/>
<protein>
    <submittedName>
        <fullName evidence="2">Integrase</fullName>
    </submittedName>
</protein>
<dbReference type="Proteomes" id="UP000321126">
    <property type="component" value="Unassembled WGS sequence"/>
</dbReference>
<dbReference type="GO" id="GO:0015074">
    <property type="term" value="P:DNA integration"/>
    <property type="evidence" value="ECO:0007669"/>
    <property type="project" value="InterPro"/>
</dbReference>
<dbReference type="Gene3D" id="1.10.443.10">
    <property type="entry name" value="Intergrase catalytic core"/>
    <property type="match status" value="1"/>
</dbReference>